<accession>A0AAV9XB77</accession>
<comment type="caution">
    <text evidence="2">The sequence shown here is derived from an EMBL/GenBank/DDBJ whole genome shotgun (WGS) entry which is preliminary data.</text>
</comment>
<feature type="region of interest" description="Disordered" evidence="1">
    <location>
        <begin position="56"/>
        <end position="78"/>
    </location>
</feature>
<gene>
    <name evidence="2" type="ORF">TWF694_009462</name>
</gene>
<dbReference type="Proteomes" id="UP001365542">
    <property type="component" value="Unassembled WGS sequence"/>
</dbReference>
<dbReference type="AlphaFoldDB" id="A0AAV9XB77"/>
<dbReference type="EMBL" id="JAVHJO010000006">
    <property type="protein sequence ID" value="KAK6539221.1"/>
    <property type="molecule type" value="Genomic_DNA"/>
</dbReference>
<organism evidence="2 3">
    <name type="scientific">Orbilia ellipsospora</name>
    <dbReference type="NCBI Taxonomy" id="2528407"/>
    <lineage>
        <taxon>Eukaryota</taxon>
        <taxon>Fungi</taxon>
        <taxon>Dikarya</taxon>
        <taxon>Ascomycota</taxon>
        <taxon>Pezizomycotina</taxon>
        <taxon>Orbiliomycetes</taxon>
        <taxon>Orbiliales</taxon>
        <taxon>Orbiliaceae</taxon>
        <taxon>Orbilia</taxon>
    </lineage>
</organism>
<protein>
    <submittedName>
        <fullName evidence="2">Uncharacterized protein</fullName>
    </submittedName>
</protein>
<reference evidence="2 3" key="1">
    <citation type="submission" date="2019-10" db="EMBL/GenBank/DDBJ databases">
        <authorList>
            <person name="Palmer J.M."/>
        </authorList>
    </citation>
    <scope>NUCLEOTIDE SEQUENCE [LARGE SCALE GENOMIC DNA]</scope>
    <source>
        <strain evidence="2 3">TWF694</strain>
    </source>
</reference>
<evidence type="ECO:0000313" key="3">
    <source>
        <dbReference type="Proteomes" id="UP001365542"/>
    </source>
</evidence>
<proteinExistence type="predicted"/>
<name>A0AAV9XB77_9PEZI</name>
<sequence>MCLPFRRRPEYRPELAVSHNGVPPPHYPAKGILSGPRFERKYQKDLAAYGPEIAEQRHRERRRKSRNAAIVASTAGAC</sequence>
<keyword evidence="3" id="KW-1185">Reference proteome</keyword>
<evidence type="ECO:0000256" key="1">
    <source>
        <dbReference type="SAM" id="MobiDB-lite"/>
    </source>
</evidence>
<evidence type="ECO:0000313" key="2">
    <source>
        <dbReference type="EMBL" id="KAK6539221.1"/>
    </source>
</evidence>